<reference evidence="3" key="2">
    <citation type="journal article" date="2008" name="Nucleic Acids Res.">
        <title>The rice annotation project database (RAP-DB): 2008 update.</title>
        <authorList>
            <consortium name="The rice annotation project (RAP)"/>
        </authorList>
    </citation>
    <scope>GENOME REANNOTATION</scope>
    <source>
        <strain evidence="3">cv. Nipponbare</strain>
    </source>
</reference>
<proteinExistence type="predicted"/>
<feature type="region of interest" description="Disordered" evidence="1">
    <location>
        <begin position="176"/>
        <end position="198"/>
    </location>
</feature>
<dbReference type="AlphaFoldDB" id="Q7XL43"/>
<evidence type="ECO:0000313" key="2">
    <source>
        <dbReference type="EMBL" id="CAE05316.2"/>
    </source>
</evidence>
<sequence length="198" mass="21616">MDEVGCRWTYSRTNEGYTSCGPAIFPVATESNKAELAAQRDSALKEVEDRKIKSQAQFDVLVGKIKRLEGARDEVANAATPLVQAMFYNNNGPSRFDASEVFDKLRIAPDTYFKNIKEAGSMGAGLALAMTKSLYPKIDIDAIDGFTDGTSEEAALDLINDTQKAADKIAGDVVDRFQDTDLRPTGNNNSDDEKTDTD</sequence>
<organism evidence="2 3">
    <name type="scientific">Oryza sativa subsp. japonica</name>
    <name type="common">Rice</name>
    <dbReference type="NCBI Taxonomy" id="39947"/>
    <lineage>
        <taxon>Eukaryota</taxon>
        <taxon>Viridiplantae</taxon>
        <taxon>Streptophyta</taxon>
        <taxon>Embryophyta</taxon>
        <taxon>Tracheophyta</taxon>
        <taxon>Spermatophyta</taxon>
        <taxon>Magnoliopsida</taxon>
        <taxon>Liliopsida</taxon>
        <taxon>Poales</taxon>
        <taxon>Poaceae</taxon>
        <taxon>BOP clade</taxon>
        <taxon>Oryzoideae</taxon>
        <taxon>Oryzeae</taxon>
        <taxon>Oryzinae</taxon>
        <taxon>Oryza</taxon>
        <taxon>Oryza sativa</taxon>
    </lineage>
</organism>
<dbReference type="EMBL" id="AL731603">
    <property type="protein sequence ID" value="CAE05316.2"/>
    <property type="molecule type" value="Genomic_DNA"/>
</dbReference>
<evidence type="ECO:0000256" key="1">
    <source>
        <dbReference type="SAM" id="MobiDB-lite"/>
    </source>
</evidence>
<name>Q7XL43_ORYSJ</name>
<accession>Q7XL43</accession>
<reference evidence="3" key="1">
    <citation type="journal article" date="2005" name="Nature">
        <title>The map-based sequence of the rice genome.</title>
        <authorList>
            <consortium name="International rice genome sequencing project (IRGSP)"/>
            <person name="Matsumoto T."/>
            <person name="Wu J."/>
            <person name="Kanamori H."/>
            <person name="Katayose Y."/>
            <person name="Fujisawa M."/>
            <person name="Namiki N."/>
            <person name="Mizuno H."/>
            <person name="Yamamoto K."/>
            <person name="Antonio B.A."/>
            <person name="Baba T."/>
            <person name="Sakata K."/>
            <person name="Nagamura Y."/>
            <person name="Aoki H."/>
            <person name="Arikawa K."/>
            <person name="Arita K."/>
            <person name="Bito T."/>
            <person name="Chiden Y."/>
            <person name="Fujitsuka N."/>
            <person name="Fukunaka R."/>
            <person name="Hamada M."/>
            <person name="Harada C."/>
            <person name="Hayashi A."/>
            <person name="Hijishita S."/>
            <person name="Honda M."/>
            <person name="Hosokawa S."/>
            <person name="Ichikawa Y."/>
            <person name="Idonuma A."/>
            <person name="Iijima M."/>
            <person name="Ikeda M."/>
            <person name="Ikeno M."/>
            <person name="Ito K."/>
            <person name="Ito S."/>
            <person name="Ito T."/>
            <person name="Ito Y."/>
            <person name="Ito Y."/>
            <person name="Iwabuchi A."/>
            <person name="Kamiya K."/>
            <person name="Karasawa W."/>
            <person name="Kurita K."/>
            <person name="Katagiri S."/>
            <person name="Kikuta A."/>
            <person name="Kobayashi H."/>
            <person name="Kobayashi N."/>
            <person name="Machita K."/>
            <person name="Maehara T."/>
            <person name="Masukawa M."/>
            <person name="Mizubayashi T."/>
            <person name="Mukai Y."/>
            <person name="Nagasaki H."/>
            <person name="Nagata Y."/>
            <person name="Naito S."/>
            <person name="Nakashima M."/>
            <person name="Nakama Y."/>
            <person name="Nakamichi Y."/>
            <person name="Nakamura M."/>
            <person name="Meguro A."/>
            <person name="Negishi M."/>
            <person name="Ohta I."/>
            <person name="Ohta T."/>
            <person name="Okamoto M."/>
            <person name="Ono N."/>
            <person name="Saji S."/>
            <person name="Sakaguchi M."/>
            <person name="Sakai K."/>
            <person name="Shibata M."/>
            <person name="Shimokawa T."/>
            <person name="Song J."/>
            <person name="Takazaki Y."/>
            <person name="Terasawa K."/>
            <person name="Tsugane M."/>
            <person name="Tsuji K."/>
            <person name="Ueda S."/>
            <person name="Waki K."/>
            <person name="Yamagata H."/>
            <person name="Yamamoto M."/>
            <person name="Yamamoto S."/>
            <person name="Yamane H."/>
            <person name="Yoshiki S."/>
            <person name="Yoshihara R."/>
            <person name="Yukawa K."/>
            <person name="Zhong H."/>
            <person name="Yano M."/>
            <person name="Yuan Q."/>
            <person name="Ouyang S."/>
            <person name="Liu J."/>
            <person name="Jones K.M."/>
            <person name="Gansberger K."/>
            <person name="Moffat K."/>
            <person name="Hill J."/>
            <person name="Bera J."/>
            <person name="Fadrosh D."/>
            <person name="Jin S."/>
            <person name="Johri S."/>
            <person name="Kim M."/>
            <person name="Overton L."/>
            <person name="Reardon M."/>
            <person name="Tsitrin T."/>
            <person name="Vuong H."/>
            <person name="Weaver B."/>
            <person name="Ciecko A."/>
            <person name="Tallon L."/>
            <person name="Jackson J."/>
            <person name="Pai G."/>
            <person name="Aken S.V."/>
            <person name="Utterback T."/>
            <person name="Reidmuller S."/>
            <person name="Feldblyum T."/>
            <person name="Hsiao J."/>
            <person name="Zismann V."/>
            <person name="Iobst S."/>
            <person name="de Vazeille A.R."/>
            <person name="Buell C.R."/>
            <person name="Ying K."/>
            <person name="Li Y."/>
            <person name="Lu T."/>
            <person name="Huang Y."/>
            <person name="Zhao Q."/>
            <person name="Feng Q."/>
            <person name="Zhang L."/>
            <person name="Zhu J."/>
            <person name="Weng Q."/>
            <person name="Mu J."/>
            <person name="Lu Y."/>
            <person name="Fan D."/>
            <person name="Liu Y."/>
            <person name="Guan J."/>
            <person name="Zhang Y."/>
            <person name="Yu S."/>
            <person name="Liu X."/>
            <person name="Zhang Y."/>
            <person name="Hong G."/>
            <person name="Han B."/>
            <person name="Choisne N."/>
            <person name="Demange N."/>
            <person name="Orjeda G."/>
            <person name="Samain S."/>
            <person name="Cattolico L."/>
            <person name="Pelletier E."/>
            <person name="Couloux A."/>
            <person name="Segurens B."/>
            <person name="Wincker P."/>
            <person name="D'Hont A."/>
            <person name="Scarpelli C."/>
            <person name="Weissenbach J."/>
            <person name="Salanoubat M."/>
            <person name="Quetier F."/>
            <person name="Yu Y."/>
            <person name="Kim H.R."/>
            <person name="Rambo T."/>
            <person name="Currie J."/>
            <person name="Collura K."/>
            <person name="Luo M."/>
            <person name="Yang T."/>
            <person name="Ammiraju J.S.S."/>
            <person name="Engler F."/>
            <person name="Soderlund C."/>
            <person name="Wing R.A."/>
            <person name="Palmer L.E."/>
            <person name="de la Bastide M."/>
            <person name="Spiegel L."/>
            <person name="Nascimento L."/>
            <person name="Zutavern T."/>
            <person name="O'Shaughnessy A."/>
            <person name="Dike S."/>
            <person name="Dedhia N."/>
            <person name="Preston R."/>
            <person name="Balija V."/>
            <person name="McCombie W.R."/>
            <person name="Chow T."/>
            <person name="Chen H."/>
            <person name="Chung M."/>
            <person name="Chen C."/>
            <person name="Shaw J."/>
            <person name="Wu H."/>
            <person name="Hsiao K."/>
            <person name="Chao Y."/>
            <person name="Chu M."/>
            <person name="Cheng C."/>
            <person name="Hour A."/>
            <person name="Lee P."/>
            <person name="Lin S."/>
            <person name="Lin Y."/>
            <person name="Liou J."/>
            <person name="Liu S."/>
            <person name="Hsing Y."/>
            <person name="Raghuvanshi S."/>
            <person name="Mohanty A."/>
            <person name="Bharti A.K."/>
            <person name="Gaur A."/>
            <person name="Gupta V."/>
            <person name="Kumar D."/>
            <person name="Ravi V."/>
            <person name="Vij S."/>
            <person name="Kapur A."/>
            <person name="Khurana P."/>
            <person name="Khurana P."/>
            <person name="Khurana J.P."/>
            <person name="Tyagi A.K."/>
            <person name="Gaikwad K."/>
            <person name="Singh A."/>
            <person name="Dalal V."/>
            <person name="Srivastava S."/>
            <person name="Dixit A."/>
            <person name="Pal A.K."/>
            <person name="Ghazi I.A."/>
            <person name="Yadav M."/>
            <person name="Pandit A."/>
            <person name="Bhargava A."/>
            <person name="Sureshbabu K."/>
            <person name="Batra K."/>
            <person name="Sharma T.R."/>
            <person name="Mohapatra T."/>
            <person name="Singh N.K."/>
            <person name="Messing J."/>
            <person name="Nelson A.B."/>
            <person name="Fuks G."/>
            <person name="Kavchok S."/>
            <person name="Keizer G."/>
            <person name="Linton E."/>
            <person name="Llaca V."/>
            <person name="Song R."/>
            <person name="Tanyolac B."/>
            <person name="Young S."/>
            <person name="Ho-Il K."/>
            <person name="Hahn J.H."/>
            <person name="Sangsakoo G."/>
            <person name="Vanavichit A."/>
            <person name="de Mattos Luiz.A.T."/>
            <person name="Zimmer P.D."/>
            <person name="Malone G."/>
            <person name="Dellagostin O."/>
            <person name="de Oliveira A.C."/>
            <person name="Bevan M."/>
            <person name="Bancroft I."/>
            <person name="Minx P."/>
            <person name="Cordum H."/>
            <person name="Wilson R."/>
            <person name="Cheng Z."/>
            <person name="Jin W."/>
            <person name="Jiang J."/>
            <person name="Leong S.A."/>
            <person name="Iwama H."/>
            <person name="Gojobori T."/>
            <person name="Itoh T."/>
            <person name="Niimura Y."/>
            <person name="Fujii Y."/>
            <person name="Habara T."/>
            <person name="Sakai H."/>
            <person name="Sato Y."/>
            <person name="Wilson G."/>
            <person name="Kumar K."/>
            <person name="McCouch S."/>
            <person name="Juretic N."/>
            <person name="Hoen D."/>
            <person name="Wright S."/>
            <person name="Bruskiewich R."/>
            <person name="Bureau T."/>
            <person name="Miyao A."/>
            <person name="Hirochika H."/>
            <person name="Nishikawa T."/>
            <person name="Kadowaki K."/>
            <person name="Sugiura M."/>
            <person name="Burr B."/>
            <person name="Sasaki T."/>
        </authorList>
    </citation>
    <scope>NUCLEOTIDE SEQUENCE [LARGE SCALE GENOMIC DNA]</scope>
    <source>
        <strain evidence="3">cv. Nipponbare</strain>
    </source>
</reference>
<dbReference type="Proteomes" id="UP000000763">
    <property type="component" value="Chromosome 4"/>
</dbReference>
<gene>
    <name evidence="2" type="primary">OSJNBa0056L23.14</name>
</gene>
<protein>
    <submittedName>
        <fullName evidence="2">OSJNBa0056L23.14 protein</fullName>
    </submittedName>
</protein>
<evidence type="ECO:0000313" key="3">
    <source>
        <dbReference type="Proteomes" id="UP000000763"/>
    </source>
</evidence>